<comment type="caution">
    <text evidence="2">The sequence shown here is derived from an EMBL/GenBank/DDBJ whole genome shotgun (WGS) entry which is preliminary data.</text>
</comment>
<feature type="non-terminal residue" evidence="2">
    <location>
        <position position="192"/>
    </location>
</feature>
<evidence type="ECO:0000313" key="2">
    <source>
        <dbReference type="EMBL" id="MBB0233069.1"/>
    </source>
</evidence>
<protein>
    <submittedName>
        <fullName evidence="2">Uncharacterized protein</fullName>
    </submittedName>
</protein>
<dbReference type="Proteomes" id="UP000530234">
    <property type="component" value="Unassembled WGS sequence"/>
</dbReference>
<organism evidence="2 3">
    <name type="scientific">Streptomyces calidiresistens</name>
    <dbReference type="NCBI Taxonomy" id="1485586"/>
    <lineage>
        <taxon>Bacteria</taxon>
        <taxon>Bacillati</taxon>
        <taxon>Actinomycetota</taxon>
        <taxon>Actinomycetes</taxon>
        <taxon>Kitasatosporales</taxon>
        <taxon>Streptomycetaceae</taxon>
        <taxon>Streptomyces</taxon>
    </lineage>
</organism>
<gene>
    <name evidence="2" type="ORF">FOE67_27145</name>
</gene>
<evidence type="ECO:0000256" key="1">
    <source>
        <dbReference type="SAM" id="MobiDB-lite"/>
    </source>
</evidence>
<keyword evidence="3" id="KW-1185">Reference proteome</keyword>
<dbReference type="AlphaFoldDB" id="A0A7W3T8U6"/>
<name>A0A7W3T8U6_9ACTN</name>
<reference evidence="3" key="1">
    <citation type="submission" date="2019-10" db="EMBL/GenBank/DDBJ databases">
        <title>Streptomyces sp. nov., a novel actinobacterium isolated from alkaline environment.</title>
        <authorList>
            <person name="Golinska P."/>
        </authorList>
    </citation>
    <scope>NUCLEOTIDE SEQUENCE [LARGE SCALE GENOMIC DNA]</scope>
    <source>
        <strain evidence="3">DSM 42108</strain>
    </source>
</reference>
<proteinExistence type="predicted"/>
<accession>A0A7W3T8U6</accession>
<feature type="region of interest" description="Disordered" evidence="1">
    <location>
        <begin position="47"/>
        <end position="83"/>
    </location>
</feature>
<dbReference type="EMBL" id="VKHS01001458">
    <property type="protein sequence ID" value="MBB0233069.1"/>
    <property type="molecule type" value="Genomic_DNA"/>
</dbReference>
<evidence type="ECO:0000313" key="3">
    <source>
        <dbReference type="Proteomes" id="UP000530234"/>
    </source>
</evidence>
<sequence length="192" mass="21340">MNERNAFDGDLSWAYVLRPTGIEVIHLTGHGPARGRVVEWDRDPRTRFSDAPRAWRPPSPPPPGKDHVPAPSRKTSEPSAGSTVVEKQLGLSIDELVTRHETHDPLRKIAHMVISAADDLDTTDHLLLEETERLREALARMVDGRLEVTVLGNGDILHNAARVNTLAVRHREQRRHLHGLSLLLTNAADAAE</sequence>